<gene>
    <name evidence="2" type="ORF">V6N12_068417</name>
</gene>
<keyword evidence="3" id="KW-1185">Reference proteome</keyword>
<dbReference type="PANTHER" id="PTHR33474">
    <property type="entry name" value="TRANSMEMBRANE PROTEIN"/>
    <property type="match status" value="1"/>
</dbReference>
<comment type="caution">
    <text evidence="2">The sequence shown here is derived from an EMBL/GenBank/DDBJ whole genome shotgun (WGS) entry which is preliminary data.</text>
</comment>
<accession>A0ABR2FPX8</accession>
<sequence>MHACPNLFILLVLKESEAWCMDLKFLRFLTWYTSLPLPNKFEKLESCESNFYWVSLSFFFLPLQVIAEKSSKQEMVDGKMLMELNDYPGSGANNRHTPRPQFGRCVDC</sequence>
<reference evidence="2 3" key="1">
    <citation type="journal article" date="2024" name="G3 (Bethesda)">
        <title>Genome assembly of Hibiscus sabdariffa L. provides insights into metabolisms of medicinal natural products.</title>
        <authorList>
            <person name="Kim T."/>
        </authorList>
    </citation>
    <scope>NUCLEOTIDE SEQUENCE [LARGE SCALE GENOMIC DNA]</scope>
    <source>
        <strain evidence="2">TK-2024</strain>
        <tissue evidence="2">Old leaves</tissue>
    </source>
</reference>
<evidence type="ECO:0000256" key="1">
    <source>
        <dbReference type="SAM" id="SignalP"/>
    </source>
</evidence>
<feature type="signal peptide" evidence="1">
    <location>
        <begin position="1"/>
        <end position="18"/>
    </location>
</feature>
<keyword evidence="1" id="KW-0732">Signal</keyword>
<dbReference type="EMBL" id="JBBPBM010000005">
    <property type="protein sequence ID" value="KAK8584169.1"/>
    <property type="molecule type" value="Genomic_DNA"/>
</dbReference>
<name>A0ABR2FPX8_9ROSI</name>
<evidence type="ECO:0000313" key="3">
    <source>
        <dbReference type="Proteomes" id="UP001472677"/>
    </source>
</evidence>
<organism evidence="2 3">
    <name type="scientific">Hibiscus sabdariffa</name>
    <name type="common">roselle</name>
    <dbReference type="NCBI Taxonomy" id="183260"/>
    <lineage>
        <taxon>Eukaryota</taxon>
        <taxon>Viridiplantae</taxon>
        <taxon>Streptophyta</taxon>
        <taxon>Embryophyta</taxon>
        <taxon>Tracheophyta</taxon>
        <taxon>Spermatophyta</taxon>
        <taxon>Magnoliopsida</taxon>
        <taxon>eudicotyledons</taxon>
        <taxon>Gunneridae</taxon>
        <taxon>Pentapetalae</taxon>
        <taxon>rosids</taxon>
        <taxon>malvids</taxon>
        <taxon>Malvales</taxon>
        <taxon>Malvaceae</taxon>
        <taxon>Malvoideae</taxon>
        <taxon>Hibiscus</taxon>
    </lineage>
</organism>
<evidence type="ECO:0000313" key="2">
    <source>
        <dbReference type="EMBL" id="KAK8584169.1"/>
    </source>
</evidence>
<protein>
    <submittedName>
        <fullName evidence="2">Uncharacterized protein</fullName>
    </submittedName>
</protein>
<proteinExistence type="predicted"/>
<dbReference type="Proteomes" id="UP001472677">
    <property type="component" value="Unassembled WGS sequence"/>
</dbReference>
<dbReference type="PANTHER" id="PTHR33474:SF2">
    <property type="entry name" value="TRANSMEMBRANE PROTEIN"/>
    <property type="match status" value="1"/>
</dbReference>
<feature type="chain" id="PRO_5046779203" evidence="1">
    <location>
        <begin position="19"/>
        <end position="108"/>
    </location>
</feature>